<dbReference type="PANTHER" id="PTHR32510:SF3">
    <property type="entry name" value="TRANSMEMBRANE PROTEIN 98"/>
    <property type="match status" value="1"/>
</dbReference>
<evidence type="ECO:0000256" key="8">
    <source>
        <dbReference type="ARBA" id="ARBA00022692"/>
    </source>
</evidence>
<keyword evidence="10 13" id="KW-1133">Transmembrane helix</keyword>
<evidence type="ECO:0000256" key="6">
    <source>
        <dbReference type="ARBA" id="ARBA00022475"/>
    </source>
</evidence>
<accession>A0ABP0G7Z1</accession>
<evidence type="ECO:0000256" key="4">
    <source>
        <dbReference type="ARBA" id="ARBA00011024"/>
    </source>
</evidence>
<comment type="caution">
    <text evidence="14">The sequence shown here is derived from an EMBL/GenBank/DDBJ whole genome shotgun (WGS) entry which is preliminary data.</text>
</comment>
<evidence type="ECO:0000256" key="12">
    <source>
        <dbReference type="SAM" id="MobiDB-lite"/>
    </source>
</evidence>
<keyword evidence="6" id="KW-1003">Cell membrane</keyword>
<evidence type="ECO:0000313" key="15">
    <source>
        <dbReference type="Proteomes" id="UP001642483"/>
    </source>
</evidence>
<evidence type="ECO:0000256" key="2">
    <source>
        <dbReference type="ARBA" id="ARBA00004550"/>
    </source>
</evidence>
<dbReference type="PANTHER" id="PTHR32510">
    <property type="entry name" value="TRANSMEMBRANE PROTEIN 98"/>
    <property type="match status" value="1"/>
</dbReference>
<evidence type="ECO:0000256" key="9">
    <source>
        <dbReference type="ARBA" id="ARBA00022824"/>
    </source>
</evidence>
<reference evidence="14 15" key="1">
    <citation type="submission" date="2024-02" db="EMBL/GenBank/DDBJ databases">
        <authorList>
            <person name="Daric V."/>
            <person name="Darras S."/>
        </authorList>
    </citation>
    <scope>NUCLEOTIDE SEQUENCE [LARGE SCALE GENOMIC DNA]</scope>
</reference>
<sequence length="250" mass="27567">METVVIAAVSILAVVFIASFGSLIFICYQKYKQKRQSLLADDGSNLSQTVLTFDDTAVDNSSSNLELGAVITCDDGTIRQLLETEAWANDVHGVIPHCIGILKMCREVTEKLLTVAMDRNQKNIHPSHMSEIVIVAKCISPRVDDVMRSISPPIDAEHLEARSAALIYSVQHLALLVRNAWQSPTSLDWIDAALDNMSQHLKILRSANLNNLPEPDAMKTAQEDTDNDSKLDDDNLDTLQPPTSQESSQL</sequence>
<keyword evidence="15" id="KW-1185">Reference proteome</keyword>
<keyword evidence="7" id="KW-0964">Secreted</keyword>
<dbReference type="InterPro" id="IPR029668">
    <property type="entry name" value="TMEM98"/>
</dbReference>
<organism evidence="14 15">
    <name type="scientific">Clavelina lepadiformis</name>
    <name type="common">Light-bulb sea squirt</name>
    <name type="synonym">Ascidia lepadiformis</name>
    <dbReference type="NCBI Taxonomy" id="159417"/>
    <lineage>
        <taxon>Eukaryota</taxon>
        <taxon>Metazoa</taxon>
        <taxon>Chordata</taxon>
        <taxon>Tunicata</taxon>
        <taxon>Ascidiacea</taxon>
        <taxon>Aplousobranchia</taxon>
        <taxon>Clavelinidae</taxon>
        <taxon>Clavelina</taxon>
    </lineage>
</organism>
<dbReference type="Gene3D" id="1.20.1410.10">
    <property type="entry name" value="I/LWEQ domain"/>
    <property type="match status" value="1"/>
</dbReference>
<keyword evidence="9" id="KW-0256">Endoplasmic reticulum</keyword>
<keyword evidence="8 13" id="KW-0812">Transmembrane</keyword>
<comment type="subcellular location">
    <subcellularLocation>
        <location evidence="1">Cell membrane</location>
        <topology evidence="1">Single-pass type II membrane protein</topology>
    </subcellularLocation>
    <subcellularLocation>
        <location evidence="3">Endoplasmic reticulum membrane</location>
        <topology evidence="3">Single-pass type II membrane protein</topology>
    </subcellularLocation>
    <subcellularLocation>
        <location evidence="2">Secreted</location>
        <location evidence="2">Extracellular exosome</location>
    </subcellularLocation>
</comment>
<evidence type="ECO:0000256" key="11">
    <source>
        <dbReference type="ARBA" id="ARBA00023136"/>
    </source>
</evidence>
<feature type="transmembrane region" description="Helical" evidence="13">
    <location>
        <begin position="6"/>
        <end position="28"/>
    </location>
</feature>
<evidence type="ECO:0000256" key="3">
    <source>
        <dbReference type="ARBA" id="ARBA00004648"/>
    </source>
</evidence>
<proteinExistence type="inferred from homology"/>
<evidence type="ECO:0000313" key="14">
    <source>
        <dbReference type="EMBL" id="CAK8687935.1"/>
    </source>
</evidence>
<evidence type="ECO:0000256" key="5">
    <source>
        <dbReference type="ARBA" id="ARBA00014380"/>
    </source>
</evidence>
<dbReference type="Proteomes" id="UP001642483">
    <property type="component" value="Unassembled WGS sequence"/>
</dbReference>
<gene>
    <name evidence="14" type="ORF">CVLEPA_LOCUS19983</name>
</gene>
<evidence type="ECO:0000256" key="7">
    <source>
        <dbReference type="ARBA" id="ARBA00022525"/>
    </source>
</evidence>
<keyword evidence="11 13" id="KW-0472">Membrane</keyword>
<evidence type="ECO:0000256" key="10">
    <source>
        <dbReference type="ARBA" id="ARBA00022989"/>
    </source>
</evidence>
<name>A0ABP0G7Z1_CLALP</name>
<dbReference type="EMBL" id="CAWYQH010000106">
    <property type="protein sequence ID" value="CAK8687935.1"/>
    <property type="molecule type" value="Genomic_DNA"/>
</dbReference>
<feature type="compositionally biased region" description="Polar residues" evidence="12">
    <location>
        <begin position="240"/>
        <end position="250"/>
    </location>
</feature>
<feature type="region of interest" description="Disordered" evidence="12">
    <location>
        <begin position="211"/>
        <end position="250"/>
    </location>
</feature>
<evidence type="ECO:0000256" key="13">
    <source>
        <dbReference type="SAM" id="Phobius"/>
    </source>
</evidence>
<protein>
    <recommendedName>
        <fullName evidence="5">Transmembrane protein 98</fullName>
    </recommendedName>
</protein>
<comment type="similarity">
    <text evidence="4">Belongs to the TMEM98 family.</text>
</comment>
<evidence type="ECO:0000256" key="1">
    <source>
        <dbReference type="ARBA" id="ARBA00004401"/>
    </source>
</evidence>